<keyword evidence="1" id="KW-0732">Signal</keyword>
<dbReference type="HOGENOM" id="CLU_885718_0_0_1"/>
<proteinExistence type="predicted"/>
<evidence type="ECO:0008006" key="4">
    <source>
        <dbReference type="Google" id="ProtNLM"/>
    </source>
</evidence>
<keyword evidence="3" id="KW-1185">Reference proteome</keyword>
<organism evidence="2 3">
    <name type="scientific">Cyphellophora europaea (strain CBS 101466)</name>
    <name type="common">Phialophora europaea</name>
    <dbReference type="NCBI Taxonomy" id="1220924"/>
    <lineage>
        <taxon>Eukaryota</taxon>
        <taxon>Fungi</taxon>
        <taxon>Dikarya</taxon>
        <taxon>Ascomycota</taxon>
        <taxon>Pezizomycotina</taxon>
        <taxon>Eurotiomycetes</taxon>
        <taxon>Chaetothyriomycetidae</taxon>
        <taxon>Chaetothyriales</taxon>
        <taxon>Cyphellophoraceae</taxon>
        <taxon>Cyphellophora</taxon>
    </lineage>
</organism>
<feature type="signal peptide" evidence="1">
    <location>
        <begin position="1"/>
        <end position="24"/>
    </location>
</feature>
<sequence length="314" mass="34458">MHSFTQALVLIFGVFIGLASNVLAASSDPFYDMSVFPNADDAVALLSTQTQDEAQANKASCTPVSYATPHPYKLVAEPGPHCSYQSWVSVYTTDVAKEAGIRQCQDRCNKEARCRSFNWSLDSITPKVGACELSANFYDASVLQCDNSSTNSYLAVYNATNWTPPEPLIPNGNFETGCLKPWFFMDFTSDNSMQATMVECNRDCAPGGGKRYVNVTGNGQKGDPRDHIDAYIGQQPALTESVKYRLTAHIRGDSGEFRFTYPVHQSVVIRANATAEWKKVTGTFMGRNVGTFLIQMDSPGKANFAVDNVKVEKV</sequence>
<dbReference type="GeneID" id="19976419"/>
<dbReference type="AlphaFoldDB" id="W2RJZ9"/>
<accession>W2RJZ9</accession>
<dbReference type="RefSeq" id="XP_008721620.1">
    <property type="nucleotide sequence ID" value="XM_008723398.1"/>
</dbReference>
<gene>
    <name evidence="2" type="ORF">HMPREF1541_09080</name>
</gene>
<dbReference type="VEuPathDB" id="FungiDB:HMPREF1541_09080"/>
<protein>
    <recommendedName>
        <fullName evidence="4">Apple domain-containing protein</fullName>
    </recommendedName>
</protein>
<evidence type="ECO:0000313" key="2">
    <source>
        <dbReference type="EMBL" id="ETN36802.1"/>
    </source>
</evidence>
<evidence type="ECO:0000313" key="3">
    <source>
        <dbReference type="Proteomes" id="UP000030752"/>
    </source>
</evidence>
<name>W2RJZ9_CYPE1</name>
<dbReference type="EMBL" id="KB822725">
    <property type="protein sequence ID" value="ETN36802.1"/>
    <property type="molecule type" value="Genomic_DNA"/>
</dbReference>
<reference evidence="2 3" key="1">
    <citation type="submission" date="2013-03" db="EMBL/GenBank/DDBJ databases">
        <title>The Genome Sequence of Phialophora europaea CBS 101466.</title>
        <authorList>
            <consortium name="The Broad Institute Genomics Platform"/>
            <person name="Cuomo C."/>
            <person name="de Hoog S."/>
            <person name="Gorbushina A."/>
            <person name="Walker B."/>
            <person name="Young S.K."/>
            <person name="Zeng Q."/>
            <person name="Gargeya S."/>
            <person name="Fitzgerald M."/>
            <person name="Haas B."/>
            <person name="Abouelleil A."/>
            <person name="Allen A.W."/>
            <person name="Alvarado L."/>
            <person name="Arachchi H.M."/>
            <person name="Berlin A.M."/>
            <person name="Chapman S.B."/>
            <person name="Gainer-Dewar J."/>
            <person name="Goldberg J."/>
            <person name="Griggs A."/>
            <person name="Gujja S."/>
            <person name="Hansen M."/>
            <person name="Howarth C."/>
            <person name="Imamovic A."/>
            <person name="Ireland A."/>
            <person name="Larimer J."/>
            <person name="McCowan C."/>
            <person name="Murphy C."/>
            <person name="Pearson M."/>
            <person name="Poon T.W."/>
            <person name="Priest M."/>
            <person name="Roberts A."/>
            <person name="Saif S."/>
            <person name="Shea T."/>
            <person name="Sisk P."/>
            <person name="Sykes S."/>
            <person name="Wortman J."/>
            <person name="Nusbaum C."/>
            <person name="Birren B."/>
        </authorList>
    </citation>
    <scope>NUCLEOTIDE SEQUENCE [LARGE SCALE GENOMIC DNA]</scope>
    <source>
        <strain evidence="2 3">CBS 101466</strain>
    </source>
</reference>
<dbReference type="InParanoid" id="W2RJZ9"/>
<feature type="chain" id="PRO_5004823763" description="Apple domain-containing protein" evidence="1">
    <location>
        <begin position="25"/>
        <end position="314"/>
    </location>
</feature>
<dbReference type="Proteomes" id="UP000030752">
    <property type="component" value="Unassembled WGS sequence"/>
</dbReference>
<dbReference type="Gene3D" id="2.60.120.260">
    <property type="entry name" value="Galactose-binding domain-like"/>
    <property type="match status" value="1"/>
</dbReference>
<dbReference type="InterPro" id="IPR008979">
    <property type="entry name" value="Galactose-bd-like_sf"/>
</dbReference>
<dbReference type="SUPFAM" id="SSF49785">
    <property type="entry name" value="Galactose-binding domain-like"/>
    <property type="match status" value="1"/>
</dbReference>
<evidence type="ECO:0000256" key="1">
    <source>
        <dbReference type="SAM" id="SignalP"/>
    </source>
</evidence>